<evidence type="ECO:0000313" key="7">
    <source>
        <dbReference type="Proteomes" id="UP000623681"/>
    </source>
</evidence>
<keyword evidence="3" id="KW-0378">Hydrolase</keyword>
<sequence length="253" mass="29108">MIDFHSHIIYGIDDGAKDIDMSLSMIENAKEEGTEYICATPHFILGNYEVSLEEYSSKIEELRAKSEINIVSGLEVYMDLKLPQLFKEKKIWGINNGPYMLIEFPMRDIPRYSNDVLYELSILGIKPIIAHPERNLKLMNNIDILEDWIEEGYLLQVNAGSLVGQYGKEPKDISEILAKRNMIHILGSDGHNDSRRKTNIKSGRDKLEEINPSLSTWIDNNQKKVLLGEYIELPEINELKKSSKSIFGFFKRK</sequence>
<dbReference type="GO" id="GO:0004725">
    <property type="term" value="F:protein tyrosine phosphatase activity"/>
    <property type="evidence" value="ECO:0007669"/>
    <property type="project" value="UniProtKB-EC"/>
</dbReference>
<evidence type="ECO:0000256" key="4">
    <source>
        <dbReference type="ARBA" id="ARBA00022912"/>
    </source>
</evidence>
<dbReference type="PANTHER" id="PTHR39181">
    <property type="entry name" value="TYROSINE-PROTEIN PHOSPHATASE YWQE"/>
    <property type="match status" value="1"/>
</dbReference>
<keyword evidence="4" id="KW-0904">Protein phosphatase</keyword>
<evidence type="ECO:0000313" key="6">
    <source>
        <dbReference type="EMBL" id="MBL4932606.1"/>
    </source>
</evidence>
<dbReference type="PANTHER" id="PTHR39181:SF1">
    <property type="entry name" value="TYROSINE-PROTEIN PHOSPHATASE YWQE"/>
    <property type="match status" value="1"/>
</dbReference>
<comment type="similarity">
    <text evidence="1">Belongs to the metallo-dependent hydrolases superfamily. CpsB/CapC family.</text>
</comment>
<evidence type="ECO:0000256" key="3">
    <source>
        <dbReference type="ARBA" id="ARBA00022801"/>
    </source>
</evidence>
<dbReference type="Proteomes" id="UP000623681">
    <property type="component" value="Unassembled WGS sequence"/>
</dbReference>
<proteinExistence type="inferred from homology"/>
<organism evidence="6 7">
    <name type="scientific">Clostridium paridis</name>
    <dbReference type="NCBI Taxonomy" id="2803863"/>
    <lineage>
        <taxon>Bacteria</taxon>
        <taxon>Bacillati</taxon>
        <taxon>Bacillota</taxon>
        <taxon>Clostridia</taxon>
        <taxon>Eubacteriales</taxon>
        <taxon>Clostridiaceae</taxon>
        <taxon>Clostridium</taxon>
    </lineage>
</organism>
<dbReference type="InterPro" id="IPR016667">
    <property type="entry name" value="Caps_polysacc_synth_CpsB/CapC"/>
</dbReference>
<reference evidence="6" key="1">
    <citation type="submission" date="2021-01" db="EMBL/GenBank/DDBJ databases">
        <title>Genome public.</title>
        <authorList>
            <person name="Liu C."/>
            <person name="Sun Q."/>
        </authorList>
    </citation>
    <scope>NUCLEOTIDE SEQUENCE</scope>
    <source>
        <strain evidence="6">YIM B02565</strain>
    </source>
</reference>
<dbReference type="EMBL" id="JAESWA010000022">
    <property type="protein sequence ID" value="MBL4932606.1"/>
    <property type="molecule type" value="Genomic_DNA"/>
</dbReference>
<accession>A0A937K3P8</accession>
<evidence type="ECO:0000256" key="5">
    <source>
        <dbReference type="ARBA" id="ARBA00051722"/>
    </source>
</evidence>
<dbReference type="Gene3D" id="3.20.20.140">
    <property type="entry name" value="Metal-dependent hydrolases"/>
    <property type="match status" value="1"/>
</dbReference>
<dbReference type="Pfam" id="PF19567">
    <property type="entry name" value="CpsB_CapC"/>
    <property type="match status" value="1"/>
</dbReference>
<dbReference type="AlphaFoldDB" id="A0A937K3P8"/>
<dbReference type="RefSeq" id="WP_202767950.1">
    <property type="nucleotide sequence ID" value="NZ_JAESWA010000022.1"/>
</dbReference>
<comment type="caution">
    <text evidence="6">The sequence shown here is derived from an EMBL/GenBank/DDBJ whole genome shotgun (WGS) entry which is preliminary data.</text>
</comment>
<dbReference type="GO" id="GO:0030145">
    <property type="term" value="F:manganese ion binding"/>
    <property type="evidence" value="ECO:0007669"/>
    <property type="project" value="InterPro"/>
</dbReference>
<dbReference type="SUPFAM" id="SSF89550">
    <property type="entry name" value="PHP domain-like"/>
    <property type="match status" value="1"/>
</dbReference>
<protein>
    <recommendedName>
        <fullName evidence="2">protein-tyrosine-phosphatase</fullName>
        <ecNumber evidence="2">3.1.3.48</ecNumber>
    </recommendedName>
</protein>
<dbReference type="InterPro" id="IPR016195">
    <property type="entry name" value="Pol/histidinol_Pase-like"/>
</dbReference>
<comment type="catalytic activity">
    <reaction evidence="5">
        <text>O-phospho-L-tyrosyl-[protein] + H2O = L-tyrosyl-[protein] + phosphate</text>
        <dbReference type="Rhea" id="RHEA:10684"/>
        <dbReference type="Rhea" id="RHEA-COMP:10136"/>
        <dbReference type="Rhea" id="RHEA-COMP:20101"/>
        <dbReference type="ChEBI" id="CHEBI:15377"/>
        <dbReference type="ChEBI" id="CHEBI:43474"/>
        <dbReference type="ChEBI" id="CHEBI:46858"/>
        <dbReference type="ChEBI" id="CHEBI:61978"/>
        <dbReference type="EC" id="3.1.3.48"/>
    </reaction>
</comment>
<evidence type="ECO:0000256" key="1">
    <source>
        <dbReference type="ARBA" id="ARBA00005750"/>
    </source>
</evidence>
<dbReference type="PIRSF" id="PIRSF016557">
    <property type="entry name" value="Caps_synth_CpsB"/>
    <property type="match status" value="1"/>
</dbReference>
<keyword evidence="7" id="KW-1185">Reference proteome</keyword>
<gene>
    <name evidence="6" type="ORF">JK634_12355</name>
</gene>
<name>A0A937K3P8_9CLOT</name>
<dbReference type="EC" id="3.1.3.48" evidence="2"/>
<evidence type="ECO:0000256" key="2">
    <source>
        <dbReference type="ARBA" id="ARBA00013064"/>
    </source>
</evidence>